<proteinExistence type="predicted"/>
<keyword evidence="3" id="KW-1185">Reference proteome</keyword>
<dbReference type="Pfam" id="PF06985">
    <property type="entry name" value="HET"/>
    <property type="match status" value="1"/>
</dbReference>
<dbReference type="InterPro" id="IPR010730">
    <property type="entry name" value="HET"/>
</dbReference>
<name>A0AA39XYJ4_9PEZI</name>
<evidence type="ECO:0000313" key="2">
    <source>
        <dbReference type="EMBL" id="KAK0641891.1"/>
    </source>
</evidence>
<protein>
    <submittedName>
        <fullName evidence="2">Heterokaryon incompatibility protein-domain-containing protein</fullName>
    </submittedName>
</protein>
<dbReference type="AlphaFoldDB" id="A0AA39XYJ4"/>
<organism evidence="2 3">
    <name type="scientific">Cercophora newfieldiana</name>
    <dbReference type="NCBI Taxonomy" id="92897"/>
    <lineage>
        <taxon>Eukaryota</taxon>
        <taxon>Fungi</taxon>
        <taxon>Dikarya</taxon>
        <taxon>Ascomycota</taxon>
        <taxon>Pezizomycotina</taxon>
        <taxon>Sordariomycetes</taxon>
        <taxon>Sordariomycetidae</taxon>
        <taxon>Sordariales</taxon>
        <taxon>Lasiosphaeriaceae</taxon>
        <taxon>Cercophora</taxon>
    </lineage>
</organism>
<feature type="domain" description="Heterokaryon incompatibility" evidence="1">
    <location>
        <begin position="1"/>
        <end position="112"/>
    </location>
</feature>
<dbReference type="Proteomes" id="UP001174936">
    <property type="component" value="Unassembled WGS sequence"/>
</dbReference>
<comment type="caution">
    <text evidence="2">The sequence shown here is derived from an EMBL/GenBank/DDBJ whole genome shotgun (WGS) entry which is preliminary data.</text>
</comment>
<sequence length="496" mass="54753">MLWVDALCINQADIPERNKQVKRMAQIYRRARKVVAWLGPESSTSDGALATLDFIGAQVVATINGGRSSAPGAVHPLWYRQKTTLPYQDDTWAAISDLLARPWFSRLWVVQEIQLAAAGSSLQCGYSAVPWSNFLSAILCLYSKPQIEYSDSPCAQRLYEQLRKLNRFIWIRAEGTFADLLFLAQGLGCVDPRDKIYGLLGLSSPKLFKAISPDYSTPAAAVYQSLFLTTAAETQRLDCLAWCRLAGANTLGLPSWVPDWSLENRLAQSAGLMFASGYSRASYRLLSNTVLAVDGVRAGRVKEVRGPSPTSTADVLSAIRAWAPEDLLDGTYPTGESALDAFTLVLYQYLLIEHAPNEREGLQETREALRKHVKGAVSDDESRGGPLAYLTSSYLKGRVFLRTEDGRFGFGPSDTQPGDVIATVLGCACLLLLRPMGDRFRVVGLEHAESLLGPVQAPWRLRFSFEFTTNYHTPHFYNLDTEESTVLGHCPGIGRE</sequence>
<evidence type="ECO:0000259" key="1">
    <source>
        <dbReference type="Pfam" id="PF06985"/>
    </source>
</evidence>
<gene>
    <name evidence="2" type="ORF">B0T16DRAFT_461916</name>
</gene>
<evidence type="ECO:0000313" key="3">
    <source>
        <dbReference type="Proteomes" id="UP001174936"/>
    </source>
</evidence>
<dbReference type="PANTHER" id="PTHR24148:SF82">
    <property type="entry name" value="HETEROKARYON INCOMPATIBILITY DOMAIN-CONTAINING PROTEIN"/>
    <property type="match status" value="1"/>
</dbReference>
<reference evidence="2" key="1">
    <citation type="submission" date="2023-06" db="EMBL/GenBank/DDBJ databases">
        <title>Genome-scale phylogeny and comparative genomics of the fungal order Sordariales.</title>
        <authorList>
            <consortium name="Lawrence Berkeley National Laboratory"/>
            <person name="Hensen N."/>
            <person name="Bonometti L."/>
            <person name="Westerberg I."/>
            <person name="Brannstrom I.O."/>
            <person name="Guillou S."/>
            <person name="Cros-Aarteil S."/>
            <person name="Calhoun S."/>
            <person name="Haridas S."/>
            <person name="Kuo A."/>
            <person name="Mondo S."/>
            <person name="Pangilinan J."/>
            <person name="Riley R."/>
            <person name="Labutti K."/>
            <person name="Andreopoulos B."/>
            <person name="Lipzen A."/>
            <person name="Chen C."/>
            <person name="Yanf M."/>
            <person name="Daum C."/>
            <person name="Ng V."/>
            <person name="Clum A."/>
            <person name="Steindorff A."/>
            <person name="Ohm R."/>
            <person name="Martin F."/>
            <person name="Silar P."/>
            <person name="Natvig D."/>
            <person name="Lalanne C."/>
            <person name="Gautier V."/>
            <person name="Ament-Velasquez S.L."/>
            <person name="Kruys A."/>
            <person name="Hutchinson M.I."/>
            <person name="Powell A.J."/>
            <person name="Barry K."/>
            <person name="Miller A.N."/>
            <person name="Grigoriev I.V."/>
            <person name="Debuchy R."/>
            <person name="Gladieux P."/>
            <person name="Thoren M.H."/>
            <person name="Johannesson H."/>
        </authorList>
    </citation>
    <scope>NUCLEOTIDE SEQUENCE</scope>
    <source>
        <strain evidence="2">SMH2532-1</strain>
    </source>
</reference>
<dbReference type="InterPro" id="IPR052895">
    <property type="entry name" value="HetReg/Transcr_Mod"/>
</dbReference>
<accession>A0AA39XYJ4</accession>
<dbReference type="PANTHER" id="PTHR24148">
    <property type="entry name" value="ANKYRIN REPEAT DOMAIN-CONTAINING PROTEIN 39 HOMOLOG-RELATED"/>
    <property type="match status" value="1"/>
</dbReference>
<dbReference type="EMBL" id="JAULSV010000006">
    <property type="protein sequence ID" value="KAK0641891.1"/>
    <property type="molecule type" value="Genomic_DNA"/>
</dbReference>